<gene>
    <name evidence="4" type="ORF">METZ01_LOCUS171567</name>
</gene>
<accession>A0A382C069</accession>
<protein>
    <recommendedName>
        <fullName evidence="5">Amidohydrolase-related domain-containing protein</fullName>
    </recommendedName>
</protein>
<dbReference type="PANTHER" id="PTHR10819">
    <property type="entry name" value="PHOSPHOTRIESTERASE-RELATED"/>
    <property type="match status" value="1"/>
</dbReference>
<evidence type="ECO:0008006" key="5">
    <source>
        <dbReference type="Google" id="ProtNLM"/>
    </source>
</evidence>
<evidence type="ECO:0000256" key="3">
    <source>
        <dbReference type="SAM" id="MobiDB-lite"/>
    </source>
</evidence>
<dbReference type="EMBL" id="UINC01031917">
    <property type="protein sequence ID" value="SVB18713.1"/>
    <property type="molecule type" value="Genomic_DNA"/>
</dbReference>
<dbReference type="PANTHER" id="PTHR10819:SF3">
    <property type="entry name" value="PHOSPHOTRIESTERASE-RELATED PROTEIN"/>
    <property type="match status" value="1"/>
</dbReference>
<dbReference type="Pfam" id="PF02126">
    <property type="entry name" value="PTE"/>
    <property type="match status" value="1"/>
</dbReference>
<feature type="region of interest" description="Disordered" evidence="3">
    <location>
        <begin position="38"/>
        <end position="60"/>
    </location>
</feature>
<keyword evidence="1" id="KW-0479">Metal-binding</keyword>
<sequence length="390" mass="42338">VTIKDDHSARFNRREAMRLLGIGTAGTGFGLAAACGSGSDPDPTMEMAEEQGNAPAGSSVTFPQDAIVRTVLDDVSPEALASGATMIHEHLAFNFASPPTEPRAPGTPEPPAPTNDEMVDLLVEEIQMAGFDGVSCIVDSSIGPRTPQQLENLTAMATRSGVHIVLGGSYFLQPRYPEEIIAMSQDEITAHMVEQAGQERWGALGELGSSFPEMHDDERKVIAATAQVSVQTGLPIFTHVPHESCPTCTIDQIDIYEAEGVDMAHLCIGHQSTIKGSDDPGWETHKEIARRGAFVGFDTVGHRMASSFIPERQKVDMVLNMIEAGFEDHILLSADFANTTQIKANWGNGFSTVLIQFVPKLRYFGVSEEMIHKIMVDNSRRWLAHQPKSV</sequence>
<dbReference type="GO" id="GO:0016787">
    <property type="term" value="F:hydrolase activity"/>
    <property type="evidence" value="ECO:0007669"/>
    <property type="project" value="UniProtKB-KW"/>
</dbReference>
<dbReference type="InterPro" id="IPR032466">
    <property type="entry name" value="Metal_Hydrolase"/>
</dbReference>
<dbReference type="SUPFAM" id="SSF51556">
    <property type="entry name" value="Metallo-dependent hydrolases"/>
    <property type="match status" value="1"/>
</dbReference>
<reference evidence="4" key="1">
    <citation type="submission" date="2018-05" db="EMBL/GenBank/DDBJ databases">
        <authorList>
            <person name="Lanie J.A."/>
            <person name="Ng W.-L."/>
            <person name="Kazmierczak K.M."/>
            <person name="Andrzejewski T.M."/>
            <person name="Davidsen T.M."/>
            <person name="Wayne K.J."/>
            <person name="Tettelin H."/>
            <person name="Glass J.I."/>
            <person name="Rusch D."/>
            <person name="Podicherti R."/>
            <person name="Tsui H.-C.T."/>
            <person name="Winkler M.E."/>
        </authorList>
    </citation>
    <scope>NUCLEOTIDE SEQUENCE</scope>
</reference>
<name>A0A382C069_9ZZZZ</name>
<dbReference type="InterPro" id="IPR001559">
    <property type="entry name" value="Phosphotriesterase"/>
</dbReference>
<organism evidence="4">
    <name type="scientific">marine metagenome</name>
    <dbReference type="NCBI Taxonomy" id="408172"/>
    <lineage>
        <taxon>unclassified sequences</taxon>
        <taxon>metagenomes</taxon>
        <taxon>ecological metagenomes</taxon>
    </lineage>
</organism>
<feature type="compositionally biased region" description="Pro residues" evidence="3">
    <location>
        <begin position="99"/>
        <end position="113"/>
    </location>
</feature>
<dbReference type="AlphaFoldDB" id="A0A382C069"/>
<feature type="region of interest" description="Disordered" evidence="3">
    <location>
        <begin position="96"/>
        <end position="115"/>
    </location>
</feature>
<feature type="non-terminal residue" evidence="4">
    <location>
        <position position="1"/>
    </location>
</feature>
<dbReference type="Gene3D" id="3.20.20.140">
    <property type="entry name" value="Metal-dependent hydrolases"/>
    <property type="match status" value="1"/>
</dbReference>
<evidence type="ECO:0000313" key="4">
    <source>
        <dbReference type="EMBL" id="SVB18713.1"/>
    </source>
</evidence>
<proteinExistence type="predicted"/>
<evidence type="ECO:0000256" key="1">
    <source>
        <dbReference type="ARBA" id="ARBA00022723"/>
    </source>
</evidence>
<keyword evidence="2" id="KW-0378">Hydrolase</keyword>
<dbReference type="PROSITE" id="PS51347">
    <property type="entry name" value="PHOSPHOTRIESTERASE_2"/>
    <property type="match status" value="1"/>
</dbReference>
<dbReference type="GO" id="GO:0008270">
    <property type="term" value="F:zinc ion binding"/>
    <property type="evidence" value="ECO:0007669"/>
    <property type="project" value="InterPro"/>
</dbReference>
<evidence type="ECO:0000256" key="2">
    <source>
        <dbReference type="ARBA" id="ARBA00022801"/>
    </source>
</evidence>